<dbReference type="EMBL" id="RJUK01000003">
    <property type="protein sequence ID" value="ROQ18093.1"/>
    <property type="molecule type" value="Genomic_DNA"/>
</dbReference>
<evidence type="ECO:0000313" key="4">
    <source>
        <dbReference type="Proteomes" id="UP000273643"/>
    </source>
</evidence>
<organism evidence="3 4">
    <name type="scientific">Marinimicrobium koreense</name>
    <dbReference type="NCBI Taxonomy" id="306545"/>
    <lineage>
        <taxon>Bacteria</taxon>
        <taxon>Pseudomonadati</taxon>
        <taxon>Pseudomonadota</taxon>
        <taxon>Gammaproteobacteria</taxon>
        <taxon>Cellvibrionales</taxon>
        <taxon>Cellvibrionaceae</taxon>
        <taxon>Marinimicrobium</taxon>
    </lineage>
</organism>
<gene>
    <name evidence="3" type="ORF">EDC38_3067</name>
</gene>
<feature type="domain" description="BioF2-like acetyltransferase" evidence="2">
    <location>
        <begin position="205"/>
        <end position="349"/>
    </location>
</feature>
<sequence length="406" mass="47233">MNMHPSHPSENLRATPEIRSDTASDLRSPNGYLVSITQLADIDSSMIDRWKTLEANASEPNPYLSADFIIPAARHLSNPTSLLMVAISDPEYCLRGILVITERSANLRFPFRHYALFKSPHSFIGGVLISKTHQKEVFDTIIYYFRSSRSKYKALYIDDLYISSNVYHHLSNTLFSGVYLHDSYRRAVIDLRSTTRSLVGALDHKKVKDLERCKRKFRKKGVYHWRIVEGSDITEDTVEAFLDLENKGWKGEKNTSIRSSPSEEAFFREMVYNFSGESRIFFTEILIDELIIASTCNFRIDNRVFAFKVSWDVDFRSFSPGMLNEYEFLHYLDRNRNSIHYVDSGSSHDSYIEKFWPDRAHIVNGYCLFSRPLLIFTNLLSAIRNLLRITRRYSRQLKSIMSFRGQ</sequence>
<evidence type="ECO:0000259" key="2">
    <source>
        <dbReference type="Pfam" id="PF13480"/>
    </source>
</evidence>
<accession>A0A3N1NPM1</accession>
<comment type="caution">
    <text evidence="3">The sequence shown here is derived from an EMBL/GenBank/DDBJ whole genome shotgun (WGS) entry which is preliminary data.</text>
</comment>
<keyword evidence="3" id="KW-0808">Transferase</keyword>
<dbReference type="OrthoDB" id="209057at2"/>
<dbReference type="Pfam" id="PF13480">
    <property type="entry name" value="Acetyltransf_6"/>
    <property type="match status" value="1"/>
</dbReference>
<dbReference type="InterPro" id="IPR038740">
    <property type="entry name" value="BioF2-like_GNAT_dom"/>
</dbReference>
<feature type="region of interest" description="Disordered" evidence="1">
    <location>
        <begin position="1"/>
        <end position="25"/>
    </location>
</feature>
<dbReference type="InterPro" id="IPR016181">
    <property type="entry name" value="Acyl_CoA_acyltransferase"/>
</dbReference>
<evidence type="ECO:0000256" key="1">
    <source>
        <dbReference type="SAM" id="MobiDB-lite"/>
    </source>
</evidence>
<name>A0A3N1NPM1_9GAMM</name>
<evidence type="ECO:0000313" key="3">
    <source>
        <dbReference type="EMBL" id="ROQ18093.1"/>
    </source>
</evidence>
<protein>
    <submittedName>
        <fullName evidence="3">CelD/BcsL family acetyltransferase involved in cellulose biosynthesis</fullName>
    </submittedName>
</protein>
<dbReference type="GO" id="GO:0016740">
    <property type="term" value="F:transferase activity"/>
    <property type="evidence" value="ECO:0007669"/>
    <property type="project" value="UniProtKB-KW"/>
</dbReference>
<dbReference type="RefSeq" id="WP_123639412.1">
    <property type="nucleotide sequence ID" value="NZ_RJUK01000003.1"/>
</dbReference>
<reference evidence="3 4" key="1">
    <citation type="submission" date="2018-11" db="EMBL/GenBank/DDBJ databases">
        <title>Genomic Encyclopedia of Type Strains, Phase IV (KMG-IV): sequencing the most valuable type-strain genomes for metagenomic binning, comparative biology and taxonomic classification.</title>
        <authorList>
            <person name="Goeker M."/>
        </authorList>
    </citation>
    <scope>NUCLEOTIDE SEQUENCE [LARGE SCALE GENOMIC DNA]</scope>
    <source>
        <strain evidence="3 4">DSM 16974</strain>
    </source>
</reference>
<dbReference type="AlphaFoldDB" id="A0A3N1NPM1"/>
<dbReference type="SUPFAM" id="SSF55729">
    <property type="entry name" value="Acyl-CoA N-acyltransferases (Nat)"/>
    <property type="match status" value="1"/>
</dbReference>
<dbReference type="Proteomes" id="UP000273643">
    <property type="component" value="Unassembled WGS sequence"/>
</dbReference>
<keyword evidence="4" id="KW-1185">Reference proteome</keyword>
<proteinExistence type="predicted"/>